<dbReference type="eggNOG" id="ENOG502ZA5X">
    <property type="taxonomic scope" value="Bacteria"/>
</dbReference>
<proteinExistence type="predicted"/>
<evidence type="ECO:0000313" key="3">
    <source>
        <dbReference type="Proteomes" id="UP000032874"/>
    </source>
</evidence>
<feature type="signal peptide" evidence="1">
    <location>
        <begin position="1"/>
        <end position="19"/>
    </location>
</feature>
<accession>A0A093TTL6</accession>
<dbReference type="RefSeq" id="WP_039326015.1">
    <property type="nucleotide sequence ID" value="NZ_JQHM01000023.1"/>
</dbReference>
<organism evidence="2 3">
    <name type="scientific">Pectobacterium betavasculorum</name>
    <dbReference type="NCBI Taxonomy" id="55207"/>
    <lineage>
        <taxon>Bacteria</taxon>
        <taxon>Pseudomonadati</taxon>
        <taxon>Pseudomonadota</taxon>
        <taxon>Gammaproteobacteria</taxon>
        <taxon>Enterobacterales</taxon>
        <taxon>Pectobacteriaceae</taxon>
        <taxon>Pectobacterium</taxon>
    </lineage>
</organism>
<evidence type="ECO:0000256" key="1">
    <source>
        <dbReference type="SAM" id="SignalP"/>
    </source>
</evidence>
<keyword evidence="2" id="KW-0449">Lipoprotein</keyword>
<protein>
    <submittedName>
        <fullName evidence="2">Lipoprotein</fullName>
    </submittedName>
</protein>
<dbReference type="EMBL" id="JQHM01000023">
    <property type="protein sequence ID" value="KFW99357.1"/>
    <property type="molecule type" value="Genomic_DNA"/>
</dbReference>
<comment type="caution">
    <text evidence="2">The sequence shown here is derived from an EMBL/GenBank/DDBJ whole genome shotgun (WGS) entry which is preliminary data.</text>
</comment>
<keyword evidence="1" id="KW-0732">Signal</keyword>
<sequence length="298" mass="33558">MKATFKLGLVFISALSVSACDSLDLTSNKGVFHYSNPTAKNITFKVDGESHEILPEEKGKIKLSSGVHKLENSQGQVFSFMVFDNNNGGIINPDNHIYYTLSETYSVEGKYNKFKPATYDVTINGHQLEMSARSANSTIIDANMFKCSYQLGEPFPDSITIRDRSSDGNVKSKCFDKIELIHYISTIYKEDLKPESPNDEGNDSINMAFNYDIPTVRFLHSDMQEKADNIVVLLKQLKESDDAGIHEKINKKITQLSIDLVTVYAKHTSTLSKEEHQKYDDFTRQSGYLQTYGIWGGN</sequence>
<feature type="chain" id="PRO_5001891972" evidence="1">
    <location>
        <begin position="20"/>
        <end position="298"/>
    </location>
</feature>
<gene>
    <name evidence="2" type="ORF">KP22_20625</name>
</gene>
<dbReference type="PROSITE" id="PS51257">
    <property type="entry name" value="PROKAR_LIPOPROTEIN"/>
    <property type="match status" value="1"/>
</dbReference>
<dbReference type="Proteomes" id="UP000032874">
    <property type="component" value="Unassembled WGS sequence"/>
</dbReference>
<evidence type="ECO:0000313" key="2">
    <source>
        <dbReference type="EMBL" id="KFW99357.1"/>
    </source>
</evidence>
<name>A0A093TTL6_9GAMM</name>
<dbReference type="AlphaFoldDB" id="A0A093TTL6"/>
<reference evidence="2 3" key="1">
    <citation type="submission" date="2014-08" db="EMBL/GenBank/DDBJ databases">
        <title>Genome sequences of NCPPB Pectobacterium isolates.</title>
        <authorList>
            <person name="Glover R.H."/>
            <person name="Sapp M."/>
            <person name="Elphinstone J."/>
        </authorList>
    </citation>
    <scope>NUCLEOTIDE SEQUENCE [LARGE SCALE GENOMIC DNA]</scope>
    <source>
        <strain evidence="2 3">NCPPB 2795</strain>
    </source>
</reference>